<feature type="compositionally biased region" description="Acidic residues" evidence="1">
    <location>
        <begin position="491"/>
        <end position="507"/>
    </location>
</feature>
<dbReference type="GeneID" id="19303272"/>
<proteinExistence type="predicted"/>
<accession>S7QM46</accession>
<feature type="compositionally biased region" description="Acidic residues" evidence="1">
    <location>
        <begin position="463"/>
        <end position="477"/>
    </location>
</feature>
<feature type="region of interest" description="Disordered" evidence="1">
    <location>
        <begin position="362"/>
        <end position="395"/>
    </location>
</feature>
<dbReference type="KEGG" id="gtr:GLOTRDRAFT_135196"/>
<feature type="compositionally biased region" description="Low complexity" evidence="1">
    <location>
        <begin position="326"/>
        <end position="339"/>
    </location>
</feature>
<feature type="region of interest" description="Disordered" evidence="1">
    <location>
        <begin position="209"/>
        <end position="339"/>
    </location>
</feature>
<sequence>MHPNHEGAMGMNYHQQGPMDAGLNFNPLAALQSTNMFAPQQNGFPPLMNPFPPAHGQNSGPSNGHWPPARTESPMSMQQFPPHMQQAHSRSQQHQPHMHPNGAPGLNGAHGVGPNPWLSQSQAPPGMNIASLLPVNNILTDAMRMMVPVGSSPDDEKILIRALLDSSSRNQTYRQALDSLHGVNNHASNLWKDYYLEHKHRIDDMILRRHSNSSLPPGPPRQNSQSSVGVPRFPPPQVPAVNNATVSPSDRRPILPSPSSAPPKPPQLRASSSQSDVKPVIKSVKKPTFSPAPPSRRMSSQQREREGSTVSRASSSQRRRSRTKKPASTSSSSSASVENKSYSYTSTRYVSSSANLPNLFPNYQDIKVPEPPSRSPSPPTNVIPAPGGKGNRYTPEDKAWFPLKIAWEVKRNPRITKNELLQKIEERAPHHSIQSWRAHWHNDPIGDKILATAAAQLSSSEGESGDEDADGEDDDEVAGSGSEFGANNSGSDDEDGDNLDVPTDEDVKEMGAPGESYTDADKRVLARYIASYGDTWNSMTRQEKFGPFVERHPGRSIASWAEYFRRSERDVMRCVRKYRERSKKSQSETATAKRRASDMEDGDDQRGDKRAREDAGT</sequence>
<evidence type="ECO:0008006" key="4">
    <source>
        <dbReference type="Google" id="ProtNLM"/>
    </source>
</evidence>
<dbReference type="HOGENOM" id="CLU_031643_0_0_1"/>
<feature type="compositionally biased region" description="Polar residues" evidence="1">
    <location>
        <begin position="86"/>
        <end position="95"/>
    </location>
</feature>
<dbReference type="Gene3D" id="1.10.10.60">
    <property type="entry name" value="Homeodomain-like"/>
    <property type="match status" value="1"/>
</dbReference>
<name>S7QM46_GLOTA</name>
<protein>
    <recommendedName>
        <fullName evidence="4">Myb-like domain-containing protein</fullName>
    </recommendedName>
</protein>
<feature type="compositionally biased region" description="Pro residues" evidence="1">
    <location>
        <begin position="369"/>
        <end position="381"/>
    </location>
</feature>
<feature type="compositionally biased region" description="Basic and acidic residues" evidence="1">
    <location>
        <begin position="604"/>
        <end position="617"/>
    </location>
</feature>
<evidence type="ECO:0000313" key="3">
    <source>
        <dbReference type="Proteomes" id="UP000030669"/>
    </source>
</evidence>
<dbReference type="OrthoDB" id="3194584at2759"/>
<feature type="compositionally biased region" description="Pro residues" evidence="1">
    <location>
        <begin position="255"/>
        <end position="266"/>
    </location>
</feature>
<feature type="region of interest" description="Disordered" evidence="1">
    <location>
        <begin position="50"/>
        <end position="109"/>
    </location>
</feature>
<dbReference type="STRING" id="670483.S7QM46"/>
<dbReference type="eggNOG" id="ENOG502SMWM">
    <property type="taxonomic scope" value="Eukaryota"/>
</dbReference>
<reference evidence="2 3" key="1">
    <citation type="journal article" date="2012" name="Science">
        <title>The Paleozoic origin of enzymatic lignin decomposition reconstructed from 31 fungal genomes.</title>
        <authorList>
            <person name="Floudas D."/>
            <person name="Binder M."/>
            <person name="Riley R."/>
            <person name="Barry K."/>
            <person name="Blanchette R.A."/>
            <person name="Henrissat B."/>
            <person name="Martinez A.T."/>
            <person name="Otillar R."/>
            <person name="Spatafora J.W."/>
            <person name="Yadav J.S."/>
            <person name="Aerts A."/>
            <person name="Benoit I."/>
            <person name="Boyd A."/>
            <person name="Carlson A."/>
            <person name="Copeland A."/>
            <person name="Coutinho P.M."/>
            <person name="de Vries R.P."/>
            <person name="Ferreira P."/>
            <person name="Findley K."/>
            <person name="Foster B."/>
            <person name="Gaskell J."/>
            <person name="Glotzer D."/>
            <person name="Gorecki P."/>
            <person name="Heitman J."/>
            <person name="Hesse C."/>
            <person name="Hori C."/>
            <person name="Igarashi K."/>
            <person name="Jurgens J.A."/>
            <person name="Kallen N."/>
            <person name="Kersten P."/>
            <person name="Kohler A."/>
            <person name="Kuees U."/>
            <person name="Kumar T.K.A."/>
            <person name="Kuo A."/>
            <person name="LaButti K."/>
            <person name="Larrondo L.F."/>
            <person name="Lindquist E."/>
            <person name="Ling A."/>
            <person name="Lombard V."/>
            <person name="Lucas S."/>
            <person name="Lundell T."/>
            <person name="Martin R."/>
            <person name="McLaughlin D.J."/>
            <person name="Morgenstern I."/>
            <person name="Morin E."/>
            <person name="Murat C."/>
            <person name="Nagy L.G."/>
            <person name="Nolan M."/>
            <person name="Ohm R.A."/>
            <person name="Patyshakuliyeva A."/>
            <person name="Rokas A."/>
            <person name="Ruiz-Duenas F.J."/>
            <person name="Sabat G."/>
            <person name="Salamov A."/>
            <person name="Samejima M."/>
            <person name="Schmutz J."/>
            <person name="Slot J.C."/>
            <person name="St John F."/>
            <person name="Stenlid J."/>
            <person name="Sun H."/>
            <person name="Sun S."/>
            <person name="Syed K."/>
            <person name="Tsang A."/>
            <person name="Wiebenga A."/>
            <person name="Young D."/>
            <person name="Pisabarro A."/>
            <person name="Eastwood D.C."/>
            <person name="Martin F."/>
            <person name="Cullen D."/>
            <person name="Grigoriev I.V."/>
            <person name="Hibbett D.S."/>
        </authorList>
    </citation>
    <scope>NUCLEOTIDE SEQUENCE [LARGE SCALE GENOMIC DNA]</scope>
    <source>
        <strain evidence="2 3">ATCC 11539</strain>
    </source>
</reference>
<feature type="region of interest" description="Disordered" evidence="1">
    <location>
        <begin position="576"/>
        <end position="617"/>
    </location>
</feature>
<gene>
    <name evidence="2" type="ORF">GLOTRDRAFT_135196</name>
</gene>
<organism evidence="2 3">
    <name type="scientific">Gloeophyllum trabeum (strain ATCC 11539 / FP-39264 / Madison 617)</name>
    <name type="common">Brown rot fungus</name>
    <dbReference type="NCBI Taxonomy" id="670483"/>
    <lineage>
        <taxon>Eukaryota</taxon>
        <taxon>Fungi</taxon>
        <taxon>Dikarya</taxon>
        <taxon>Basidiomycota</taxon>
        <taxon>Agaricomycotina</taxon>
        <taxon>Agaricomycetes</taxon>
        <taxon>Gloeophyllales</taxon>
        <taxon>Gloeophyllaceae</taxon>
        <taxon>Gloeophyllum</taxon>
    </lineage>
</organism>
<keyword evidence="3" id="KW-1185">Reference proteome</keyword>
<feature type="compositionally biased region" description="Low complexity" evidence="1">
    <location>
        <begin position="478"/>
        <end position="490"/>
    </location>
</feature>
<dbReference type="OMA" id="GRGNKYT"/>
<dbReference type="Proteomes" id="UP000030669">
    <property type="component" value="Unassembled WGS sequence"/>
</dbReference>
<evidence type="ECO:0000256" key="1">
    <source>
        <dbReference type="SAM" id="MobiDB-lite"/>
    </source>
</evidence>
<dbReference type="AlphaFoldDB" id="S7QM46"/>
<feature type="region of interest" description="Disordered" evidence="1">
    <location>
        <begin position="455"/>
        <end position="520"/>
    </location>
</feature>
<dbReference type="RefSeq" id="XP_007860917.1">
    <property type="nucleotide sequence ID" value="XM_007862726.1"/>
</dbReference>
<dbReference type="EMBL" id="KB469296">
    <property type="protein sequence ID" value="EPQ60523.1"/>
    <property type="molecule type" value="Genomic_DNA"/>
</dbReference>
<evidence type="ECO:0000313" key="2">
    <source>
        <dbReference type="EMBL" id="EPQ60523.1"/>
    </source>
</evidence>